<sequence>MSFYPLYPLSLSWGLFAAFICLILLYGYRTMSVLQKLGVPGPTPLPFVGNLLTYRKGQSVAFREWRQKYGRVYGIYEGLAPKLVITDPEIAKNVFVKDFSNFPMRMPLSIPIGLPDETLIFATFSDHKRRRGILSPAFSAAKVKLMVPLVNRCVDFLMENLEKLCVEDTRFDAKRVFSYLTLDVMASTAFGVEVNSQKDPQHAFVQNARKVDLSVVGGMKPSLIVAAVLSMVVPMDVLEKWGLTVCPADAVSFFHSILETILTMRTKQQPEERRMDLLELMRAARVEHSLDLPEDFEFEKSLSADEVTTDAISFFLAGYDTIAGLLGTMAVNLARYPDIQDKLVQEVAAVTSKQDYVEREDIQKLENLEMFLNETLRMDSGARFPRLCTQETEISEGLTVPVGVEVIIDSDSLHIDPEYWPEPGTFIPERFTKEECDKREPFAFIPFGQGPRMCIGMHLALMATKITVARVLQKYRFLACTGTPTDHGLGFFVNNQWVKLERLD</sequence>
<comment type="subcellular location">
    <subcellularLocation>
        <location evidence="2">Endoplasmic reticulum membrane</location>
        <topology evidence="2">Peripheral membrane protein</topology>
    </subcellularLocation>
    <subcellularLocation>
        <location evidence="1">Microsome membrane</location>
        <topology evidence="1">Peripheral membrane protein</topology>
    </subcellularLocation>
</comment>
<evidence type="ECO:0000256" key="7">
    <source>
        <dbReference type="ARBA" id="ARBA00023002"/>
    </source>
</evidence>
<dbReference type="PRINTS" id="PR00463">
    <property type="entry name" value="EP450I"/>
</dbReference>
<evidence type="ECO:0000256" key="8">
    <source>
        <dbReference type="ARBA" id="ARBA00023004"/>
    </source>
</evidence>
<dbReference type="SUPFAM" id="SSF48264">
    <property type="entry name" value="Cytochrome P450"/>
    <property type="match status" value="1"/>
</dbReference>
<dbReference type="PANTHER" id="PTHR24302">
    <property type="entry name" value="CYTOCHROME P450 FAMILY 3"/>
    <property type="match status" value="1"/>
</dbReference>
<dbReference type="InterPro" id="IPR002401">
    <property type="entry name" value="Cyt_P450_E_grp-I"/>
</dbReference>
<keyword evidence="11" id="KW-0503">Monooxygenase</keyword>
<dbReference type="AlphaFoldDB" id="A0A6P5AJ85"/>
<gene>
    <name evidence="14" type="primary">LOC109484389</name>
</gene>
<dbReference type="PROSITE" id="PS00086">
    <property type="entry name" value="CYTOCHROME_P450"/>
    <property type="match status" value="1"/>
</dbReference>
<keyword evidence="6" id="KW-0492">Microsome</keyword>
<evidence type="ECO:0000256" key="3">
    <source>
        <dbReference type="ARBA" id="ARBA00010617"/>
    </source>
</evidence>
<keyword evidence="12" id="KW-0472">Membrane</keyword>
<dbReference type="InterPro" id="IPR001128">
    <property type="entry name" value="Cyt_P450"/>
</dbReference>
<dbReference type="Pfam" id="PF00067">
    <property type="entry name" value="p450"/>
    <property type="match status" value="1"/>
</dbReference>
<dbReference type="RefSeq" id="XP_019643197.1">
    <property type="nucleotide sequence ID" value="XM_019787638.1"/>
</dbReference>
<keyword evidence="13" id="KW-1185">Reference proteome</keyword>
<evidence type="ECO:0000256" key="1">
    <source>
        <dbReference type="ARBA" id="ARBA00004174"/>
    </source>
</evidence>
<dbReference type="GO" id="GO:0005789">
    <property type="term" value="C:endoplasmic reticulum membrane"/>
    <property type="evidence" value="ECO:0007669"/>
    <property type="project" value="UniProtKB-SubCell"/>
</dbReference>
<dbReference type="Proteomes" id="UP000515135">
    <property type="component" value="Unplaced"/>
</dbReference>
<dbReference type="KEGG" id="bbel:109484389"/>
<comment type="function">
    <text evidence="9">Cytochromes P450 are a group of heme-thiolate monooxygenases. They oxidize a variety of structurally unrelated compounds, including steroids, fatty acids, and xenobiotics.</text>
</comment>
<keyword evidence="8 10" id="KW-0408">Iron</keyword>
<dbReference type="InterPro" id="IPR017972">
    <property type="entry name" value="Cyt_P450_CS"/>
</dbReference>
<evidence type="ECO:0000256" key="2">
    <source>
        <dbReference type="ARBA" id="ARBA00004406"/>
    </source>
</evidence>
<feature type="binding site" description="axial binding residue" evidence="10">
    <location>
        <position position="454"/>
    </location>
    <ligand>
        <name>heme</name>
        <dbReference type="ChEBI" id="CHEBI:30413"/>
    </ligand>
    <ligandPart>
        <name>Fe</name>
        <dbReference type="ChEBI" id="CHEBI:18248"/>
    </ligandPart>
</feature>
<proteinExistence type="inferred from homology"/>
<keyword evidence="12" id="KW-0812">Transmembrane</keyword>
<dbReference type="GO" id="GO:0016705">
    <property type="term" value="F:oxidoreductase activity, acting on paired donors, with incorporation or reduction of molecular oxygen"/>
    <property type="evidence" value="ECO:0007669"/>
    <property type="project" value="InterPro"/>
</dbReference>
<dbReference type="GO" id="GO:0020037">
    <property type="term" value="F:heme binding"/>
    <property type="evidence" value="ECO:0007669"/>
    <property type="project" value="InterPro"/>
</dbReference>
<dbReference type="Gene3D" id="1.10.630.10">
    <property type="entry name" value="Cytochrome P450"/>
    <property type="match status" value="1"/>
</dbReference>
<dbReference type="CDD" id="cd11055">
    <property type="entry name" value="CYP3A-like"/>
    <property type="match status" value="1"/>
</dbReference>
<organism evidence="13 14">
    <name type="scientific">Branchiostoma belcheri</name>
    <name type="common">Amphioxus</name>
    <dbReference type="NCBI Taxonomy" id="7741"/>
    <lineage>
        <taxon>Eukaryota</taxon>
        <taxon>Metazoa</taxon>
        <taxon>Chordata</taxon>
        <taxon>Cephalochordata</taxon>
        <taxon>Leptocardii</taxon>
        <taxon>Amphioxiformes</taxon>
        <taxon>Branchiostomatidae</taxon>
        <taxon>Branchiostoma</taxon>
    </lineage>
</organism>
<evidence type="ECO:0000256" key="5">
    <source>
        <dbReference type="ARBA" id="ARBA00022723"/>
    </source>
</evidence>
<keyword evidence="12" id="KW-1133">Transmembrane helix</keyword>
<evidence type="ECO:0000256" key="4">
    <source>
        <dbReference type="ARBA" id="ARBA00022617"/>
    </source>
</evidence>
<feature type="transmembrane region" description="Helical" evidence="12">
    <location>
        <begin position="6"/>
        <end position="28"/>
    </location>
</feature>
<dbReference type="FunFam" id="1.10.630.10:FF:000042">
    <property type="entry name" value="Cytochrome P450"/>
    <property type="match status" value="1"/>
</dbReference>
<comment type="cofactor">
    <cofactor evidence="10">
        <name>heme</name>
        <dbReference type="ChEBI" id="CHEBI:30413"/>
    </cofactor>
</comment>
<evidence type="ECO:0000256" key="10">
    <source>
        <dbReference type="PIRSR" id="PIRSR602401-1"/>
    </source>
</evidence>
<keyword evidence="5 10" id="KW-0479">Metal-binding</keyword>
<dbReference type="PANTHER" id="PTHR24302:SF15">
    <property type="entry name" value="FATTY-ACID PEROXYGENASE"/>
    <property type="match status" value="1"/>
</dbReference>
<evidence type="ECO:0000256" key="11">
    <source>
        <dbReference type="RuleBase" id="RU000461"/>
    </source>
</evidence>
<dbReference type="InterPro" id="IPR050705">
    <property type="entry name" value="Cytochrome_P450_3A"/>
</dbReference>
<evidence type="ECO:0000313" key="13">
    <source>
        <dbReference type="Proteomes" id="UP000515135"/>
    </source>
</evidence>
<dbReference type="OrthoDB" id="2789670at2759"/>
<dbReference type="GO" id="GO:0005506">
    <property type="term" value="F:iron ion binding"/>
    <property type="evidence" value="ECO:0007669"/>
    <property type="project" value="InterPro"/>
</dbReference>
<evidence type="ECO:0000256" key="9">
    <source>
        <dbReference type="ARBA" id="ARBA00043906"/>
    </source>
</evidence>
<protein>
    <submittedName>
        <fullName evidence="14">Cytochrome P450 3A8-like</fullName>
    </submittedName>
</protein>
<dbReference type="InterPro" id="IPR036396">
    <property type="entry name" value="Cyt_P450_sf"/>
</dbReference>
<keyword evidence="4 10" id="KW-0349">Heme</keyword>
<dbReference type="GO" id="GO:0008395">
    <property type="term" value="F:steroid hydroxylase activity"/>
    <property type="evidence" value="ECO:0007669"/>
    <property type="project" value="TreeGrafter"/>
</dbReference>
<reference evidence="14" key="1">
    <citation type="submission" date="2025-08" db="UniProtKB">
        <authorList>
            <consortium name="RefSeq"/>
        </authorList>
    </citation>
    <scope>IDENTIFICATION</scope>
    <source>
        <tissue evidence="14">Gonad</tissue>
    </source>
</reference>
<keyword evidence="6" id="KW-0256">Endoplasmic reticulum</keyword>
<evidence type="ECO:0000313" key="14">
    <source>
        <dbReference type="RefSeq" id="XP_019643197.1"/>
    </source>
</evidence>
<dbReference type="PRINTS" id="PR00385">
    <property type="entry name" value="P450"/>
</dbReference>
<dbReference type="GeneID" id="109484389"/>
<comment type="similarity">
    <text evidence="3 11">Belongs to the cytochrome P450 family.</text>
</comment>
<name>A0A6P5AJ85_BRABE</name>
<accession>A0A6P5AJ85</accession>
<keyword evidence="7 11" id="KW-0560">Oxidoreductase</keyword>
<evidence type="ECO:0000256" key="12">
    <source>
        <dbReference type="SAM" id="Phobius"/>
    </source>
</evidence>
<evidence type="ECO:0000256" key="6">
    <source>
        <dbReference type="ARBA" id="ARBA00022848"/>
    </source>
</evidence>